<dbReference type="FunFam" id="3.30.200.20:FF:000924">
    <property type="entry name" value="Uncharacterized protein"/>
    <property type="match status" value="1"/>
</dbReference>
<evidence type="ECO:0000256" key="13">
    <source>
        <dbReference type="SAM" id="Phobius"/>
    </source>
</evidence>
<keyword evidence="10 13" id="KW-1133">Transmembrane helix</keyword>
<evidence type="ECO:0000256" key="4">
    <source>
        <dbReference type="ARBA" id="ARBA00022692"/>
    </source>
</evidence>
<evidence type="ECO:0000256" key="10">
    <source>
        <dbReference type="ARBA" id="ARBA00022989"/>
    </source>
</evidence>
<dbReference type="Pfam" id="PF07714">
    <property type="entry name" value="PK_Tyr_Ser-Thr"/>
    <property type="match status" value="1"/>
</dbReference>
<evidence type="ECO:0000256" key="12">
    <source>
        <dbReference type="ARBA" id="ARBA00023180"/>
    </source>
</evidence>
<dbReference type="FunFam" id="3.30.430.20:FF:000003">
    <property type="entry name" value="Cysteine-rich RLK (RECEPTOR-like protein kinase) 10"/>
    <property type="match status" value="1"/>
</dbReference>
<evidence type="ECO:0000313" key="17">
    <source>
        <dbReference type="EMBL" id="KAJ4975653.1"/>
    </source>
</evidence>
<keyword evidence="7" id="KW-0547">Nucleotide-binding</keyword>
<keyword evidence="9" id="KW-0067">ATP-binding</keyword>
<dbReference type="GO" id="GO:0005886">
    <property type="term" value="C:plasma membrane"/>
    <property type="evidence" value="ECO:0007669"/>
    <property type="project" value="TreeGrafter"/>
</dbReference>
<dbReference type="GO" id="GO:0004674">
    <property type="term" value="F:protein serine/threonine kinase activity"/>
    <property type="evidence" value="ECO:0007669"/>
    <property type="project" value="UniProtKB-KW"/>
</dbReference>
<feature type="signal peptide" evidence="14">
    <location>
        <begin position="1"/>
        <end position="23"/>
    </location>
</feature>
<dbReference type="InterPro" id="IPR001245">
    <property type="entry name" value="Ser-Thr/Tyr_kinase_cat_dom"/>
</dbReference>
<evidence type="ECO:0000256" key="7">
    <source>
        <dbReference type="ARBA" id="ARBA00022741"/>
    </source>
</evidence>
<evidence type="ECO:0000256" key="5">
    <source>
        <dbReference type="ARBA" id="ARBA00022729"/>
    </source>
</evidence>
<keyword evidence="12" id="KW-0325">Glycoprotein</keyword>
<dbReference type="FunFam" id="1.10.510.10:FF:000129">
    <property type="entry name" value="cysteine-rich receptor-like protein kinase 10"/>
    <property type="match status" value="1"/>
</dbReference>
<dbReference type="OrthoDB" id="4062651at2759"/>
<dbReference type="GO" id="GO:0005524">
    <property type="term" value="F:ATP binding"/>
    <property type="evidence" value="ECO:0007669"/>
    <property type="project" value="UniProtKB-KW"/>
</dbReference>
<evidence type="ECO:0000256" key="2">
    <source>
        <dbReference type="ARBA" id="ARBA00022527"/>
    </source>
</evidence>
<comment type="caution">
    <text evidence="17">The sequence shown here is derived from an EMBL/GenBank/DDBJ whole genome shotgun (WGS) entry which is preliminary data.</text>
</comment>
<feature type="domain" description="Gnk2-homologous" evidence="16">
    <location>
        <begin position="135"/>
        <end position="244"/>
    </location>
</feature>
<sequence length="612" mass="68462">MAYTGLGLLMIMLLSCTLIKITGDPVRYACTGPSGISYTTTSNNYLANLDLLFSSLTSNSTYTKFYNATLGNGSDKVYGLYLCRGDITLDACQKCVQAAGEELPPRCPRMTTAISWYDNCMLRYSNQSIFSVLQQEPVTYPYGPSDFYNLDHYNQSVLDLMNGLVSAAFNSSTTPKYYAAGEQNYFTGTGKLYGLVQCTPDITHDECNGCLAASVTDILKMIYPKEGGRVLKPSCNLRYEFNSAFYDQNASTLSTINTTLTPATDTVHGKRTNSTLIILVFVNVVTIIIIVIIAILYLRIRRRKLKFKLDDDQSEIGELLDGQIVAVKRLSRNSGQGEIEFRNEVLLLAKLQHRNLVRLLGFCLKGEEKLLIYEFVPNKSLDQFIFDPIQSSQLDWEERYKIIGGIARGLLYLHEDSRLKIIHRDLKASNILLDDEMNPKIADFGMARLFVVDQTQDKTNRIVGTHGYMAPEYMMRGHVSLKTDVFSFGVLLLEIVSGQRNNDFDQSESNESLLGLAWRKWIEGTAEELMDPTLRDNSPRSEVIRCIHIGLLCAQENVSNRPTMATVSNMLNRYSATLPFPSSTTAFAMGSEVALADTSTDNEMSITELSAR</sequence>
<keyword evidence="8" id="KW-0418">Kinase</keyword>
<name>A0A9Q0KRV9_9MAGN</name>
<keyword evidence="5 14" id="KW-0732">Signal</keyword>
<dbReference type="GO" id="GO:0006950">
    <property type="term" value="P:response to stress"/>
    <property type="evidence" value="ECO:0007669"/>
    <property type="project" value="UniProtKB-ARBA"/>
</dbReference>
<dbReference type="AlphaFoldDB" id="A0A9Q0KRV9"/>
<keyword evidence="3" id="KW-0808">Transferase</keyword>
<keyword evidence="4 13" id="KW-0812">Transmembrane</keyword>
<evidence type="ECO:0000256" key="9">
    <source>
        <dbReference type="ARBA" id="ARBA00022840"/>
    </source>
</evidence>
<accession>A0A9Q0KRV9</accession>
<evidence type="ECO:0000256" key="11">
    <source>
        <dbReference type="ARBA" id="ARBA00023136"/>
    </source>
</evidence>
<proteinExistence type="predicted"/>
<evidence type="ECO:0008006" key="19">
    <source>
        <dbReference type="Google" id="ProtNLM"/>
    </source>
</evidence>
<dbReference type="InterPro" id="IPR008271">
    <property type="entry name" value="Ser/Thr_kinase_AS"/>
</dbReference>
<dbReference type="PROSITE" id="PS51473">
    <property type="entry name" value="GNK2"/>
    <property type="match status" value="2"/>
</dbReference>
<evidence type="ECO:0000313" key="18">
    <source>
        <dbReference type="Proteomes" id="UP001141806"/>
    </source>
</evidence>
<keyword evidence="2" id="KW-0723">Serine/threonine-protein kinase</keyword>
<dbReference type="Pfam" id="PF01657">
    <property type="entry name" value="Stress-antifung"/>
    <property type="match status" value="2"/>
</dbReference>
<dbReference type="InterPro" id="IPR011009">
    <property type="entry name" value="Kinase-like_dom_sf"/>
</dbReference>
<dbReference type="PANTHER" id="PTHR27002:SF980">
    <property type="entry name" value="CYSTEINE-RICH RECEPTOR-LIKE PROTEIN KINASE 10 ISOFORM X1"/>
    <property type="match status" value="1"/>
</dbReference>
<keyword evidence="6" id="KW-0677">Repeat</keyword>
<dbReference type="Proteomes" id="UP001141806">
    <property type="component" value="Unassembled WGS sequence"/>
</dbReference>
<dbReference type="InterPro" id="IPR038408">
    <property type="entry name" value="GNK2_sf"/>
</dbReference>
<dbReference type="CDD" id="cd14066">
    <property type="entry name" value="STKc_IRAK"/>
    <property type="match status" value="1"/>
</dbReference>
<dbReference type="SMART" id="SM00220">
    <property type="entry name" value="S_TKc"/>
    <property type="match status" value="1"/>
</dbReference>
<dbReference type="CDD" id="cd23509">
    <property type="entry name" value="Gnk2-like"/>
    <property type="match status" value="2"/>
</dbReference>
<evidence type="ECO:0000256" key="6">
    <source>
        <dbReference type="ARBA" id="ARBA00022737"/>
    </source>
</evidence>
<evidence type="ECO:0000259" key="16">
    <source>
        <dbReference type="PROSITE" id="PS51473"/>
    </source>
</evidence>
<dbReference type="PROSITE" id="PS00108">
    <property type="entry name" value="PROTEIN_KINASE_ST"/>
    <property type="match status" value="1"/>
</dbReference>
<feature type="chain" id="PRO_5040173343" description="Cysteine-rich receptor-like protein kinase 10" evidence="14">
    <location>
        <begin position="24"/>
        <end position="612"/>
    </location>
</feature>
<evidence type="ECO:0000256" key="8">
    <source>
        <dbReference type="ARBA" id="ARBA00022777"/>
    </source>
</evidence>
<dbReference type="PANTHER" id="PTHR27002">
    <property type="entry name" value="RECEPTOR-LIKE SERINE/THREONINE-PROTEIN KINASE SD1-8"/>
    <property type="match status" value="1"/>
</dbReference>
<feature type="domain" description="Gnk2-homologous" evidence="16">
    <location>
        <begin position="24"/>
        <end position="129"/>
    </location>
</feature>
<evidence type="ECO:0000259" key="15">
    <source>
        <dbReference type="PROSITE" id="PS50011"/>
    </source>
</evidence>
<dbReference type="PROSITE" id="PS50011">
    <property type="entry name" value="PROTEIN_KINASE_DOM"/>
    <property type="match status" value="1"/>
</dbReference>
<feature type="transmembrane region" description="Helical" evidence="13">
    <location>
        <begin position="276"/>
        <end position="298"/>
    </location>
</feature>
<dbReference type="SUPFAM" id="SSF56112">
    <property type="entry name" value="Protein kinase-like (PK-like)"/>
    <property type="match status" value="1"/>
</dbReference>
<reference evidence="17" key="1">
    <citation type="journal article" date="2023" name="Plant J.">
        <title>The genome of the king protea, Protea cynaroides.</title>
        <authorList>
            <person name="Chang J."/>
            <person name="Duong T.A."/>
            <person name="Schoeman C."/>
            <person name="Ma X."/>
            <person name="Roodt D."/>
            <person name="Barker N."/>
            <person name="Li Z."/>
            <person name="Van de Peer Y."/>
            <person name="Mizrachi E."/>
        </authorList>
    </citation>
    <scope>NUCLEOTIDE SEQUENCE</scope>
    <source>
        <tissue evidence="17">Young leaves</tissue>
    </source>
</reference>
<evidence type="ECO:0000256" key="1">
    <source>
        <dbReference type="ARBA" id="ARBA00004167"/>
    </source>
</evidence>
<keyword evidence="11 13" id="KW-0472">Membrane</keyword>
<dbReference type="Gene3D" id="1.10.510.10">
    <property type="entry name" value="Transferase(Phosphotransferase) domain 1"/>
    <property type="match status" value="1"/>
</dbReference>
<dbReference type="InterPro" id="IPR002902">
    <property type="entry name" value="GNK2"/>
</dbReference>
<comment type="subcellular location">
    <subcellularLocation>
        <location evidence="1">Membrane</location>
        <topology evidence="1">Single-pass membrane protein</topology>
    </subcellularLocation>
</comment>
<dbReference type="Gene3D" id="3.30.200.20">
    <property type="entry name" value="Phosphorylase Kinase, domain 1"/>
    <property type="match status" value="1"/>
</dbReference>
<feature type="domain" description="Protein kinase" evidence="15">
    <location>
        <begin position="282"/>
        <end position="551"/>
    </location>
</feature>
<evidence type="ECO:0000256" key="14">
    <source>
        <dbReference type="SAM" id="SignalP"/>
    </source>
</evidence>
<dbReference type="Gene3D" id="3.30.430.20">
    <property type="entry name" value="Gnk2 domain, C-X8-C-X2-C motif"/>
    <property type="match status" value="2"/>
</dbReference>
<gene>
    <name evidence="17" type="ORF">NE237_000759</name>
</gene>
<evidence type="ECO:0000256" key="3">
    <source>
        <dbReference type="ARBA" id="ARBA00022679"/>
    </source>
</evidence>
<protein>
    <recommendedName>
        <fullName evidence="19">Cysteine-rich receptor-like protein kinase 10</fullName>
    </recommendedName>
</protein>
<dbReference type="InterPro" id="IPR000719">
    <property type="entry name" value="Prot_kinase_dom"/>
</dbReference>
<keyword evidence="18" id="KW-1185">Reference proteome</keyword>
<dbReference type="EMBL" id="JAMYWD010000003">
    <property type="protein sequence ID" value="KAJ4975653.1"/>
    <property type="molecule type" value="Genomic_DNA"/>
</dbReference>
<organism evidence="17 18">
    <name type="scientific">Protea cynaroides</name>
    <dbReference type="NCBI Taxonomy" id="273540"/>
    <lineage>
        <taxon>Eukaryota</taxon>
        <taxon>Viridiplantae</taxon>
        <taxon>Streptophyta</taxon>
        <taxon>Embryophyta</taxon>
        <taxon>Tracheophyta</taxon>
        <taxon>Spermatophyta</taxon>
        <taxon>Magnoliopsida</taxon>
        <taxon>Proteales</taxon>
        <taxon>Proteaceae</taxon>
        <taxon>Protea</taxon>
    </lineage>
</organism>